<feature type="region of interest" description="Disordered" evidence="1">
    <location>
        <begin position="144"/>
        <end position="180"/>
    </location>
</feature>
<dbReference type="Proteomes" id="UP000037510">
    <property type="component" value="Unassembled WGS sequence"/>
</dbReference>
<dbReference type="AlphaFoldDB" id="A0A0L7KZP6"/>
<comment type="caution">
    <text evidence="2">The sequence shown here is derived from an EMBL/GenBank/DDBJ whole genome shotgun (WGS) entry which is preliminary data.</text>
</comment>
<accession>A0A0L7KZP6</accession>
<keyword evidence="3" id="KW-1185">Reference proteome</keyword>
<feature type="compositionally biased region" description="Basic and acidic residues" evidence="1">
    <location>
        <begin position="148"/>
        <end position="161"/>
    </location>
</feature>
<evidence type="ECO:0000313" key="2">
    <source>
        <dbReference type="EMBL" id="KOB68677.1"/>
    </source>
</evidence>
<name>A0A0L7KZP6_OPEBR</name>
<dbReference type="EMBL" id="JTDY01004041">
    <property type="protein sequence ID" value="KOB68677.1"/>
    <property type="molecule type" value="Genomic_DNA"/>
</dbReference>
<sequence>MLVLQKEVSSINQNCASMDEFNALKNDLENIKTASIVNNFEMTNVNTLRRDGSKMMDSVNNYDSGPLGLLHIPDSVEAPTVSEAGSVTRPVAKPGIGTSGAQPTNRDINGTPVDKIHMDLMGVDDEAGNSVAIPLQCKSFAQLASEEGEWKDKQPSDEWKMVQRKRYRNRLETSSGEARR</sequence>
<organism evidence="2 3">
    <name type="scientific">Operophtera brumata</name>
    <name type="common">Winter moth</name>
    <name type="synonym">Phalaena brumata</name>
    <dbReference type="NCBI Taxonomy" id="104452"/>
    <lineage>
        <taxon>Eukaryota</taxon>
        <taxon>Metazoa</taxon>
        <taxon>Ecdysozoa</taxon>
        <taxon>Arthropoda</taxon>
        <taxon>Hexapoda</taxon>
        <taxon>Insecta</taxon>
        <taxon>Pterygota</taxon>
        <taxon>Neoptera</taxon>
        <taxon>Endopterygota</taxon>
        <taxon>Lepidoptera</taxon>
        <taxon>Glossata</taxon>
        <taxon>Ditrysia</taxon>
        <taxon>Geometroidea</taxon>
        <taxon>Geometridae</taxon>
        <taxon>Larentiinae</taxon>
        <taxon>Operophtera</taxon>
    </lineage>
</organism>
<protein>
    <submittedName>
        <fullName evidence="2">Uncharacterized protein</fullName>
    </submittedName>
</protein>
<proteinExistence type="predicted"/>
<evidence type="ECO:0000256" key="1">
    <source>
        <dbReference type="SAM" id="MobiDB-lite"/>
    </source>
</evidence>
<reference evidence="2 3" key="1">
    <citation type="journal article" date="2015" name="Genome Biol. Evol.">
        <title>The genome of winter moth (Operophtera brumata) provides a genomic perspective on sexual dimorphism and phenology.</title>
        <authorList>
            <person name="Derks M.F."/>
            <person name="Smit S."/>
            <person name="Salis L."/>
            <person name="Schijlen E."/>
            <person name="Bossers A."/>
            <person name="Mateman C."/>
            <person name="Pijl A.S."/>
            <person name="de Ridder D."/>
            <person name="Groenen M.A."/>
            <person name="Visser M.E."/>
            <person name="Megens H.J."/>
        </authorList>
    </citation>
    <scope>NUCLEOTIDE SEQUENCE [LARGE SCALE GENOMIC DNA]</scope>
    <source>
        <strain evidence="2">WM2013NL</strain>
        <tissue evidence="2">Head and thorax</tissue>
    </source>
</reference>
<gene>
    <name evidence="2" type="ORF">OBRU01_18059</name>
</gene>
<evidence type="ECO:0000313" key="3">
    <source>
        <dbReference type="Proteomes" id="UP000037510"/>
    </source>
</evidence>